<dbReference type="GO" id="GO:0019509">
    <property type="term" value="P:L-methionine salvage from methylthioadenosine"/>
    <property type="evidence" value="ECO:0007669"/>
    <property type="project" value="UniProtKB-UniPathway"/>
</dbReference>
<dbReference type="GO" id="GO:0005829">
    <property type="term" value="C:cytosol"/>
    <property type="evidence" value="ECO:0007669"/>
    <property type="project" value="TreeGrafter"/>
</dbReference>
<comment type="pathway">
    <text evidence="1">Amino-acid biosynthesis; L-methionine biosynthesis via salvage pathway; S-methyl-5-thio-alpha-D-ribose 1-phosphate from S-methyl-5'-thioadenosine (hydrolase route): step 1/2.</text>
</comment>
<evidence type="ECO:0000313" key="7">
    <source>
        <dbReference type="EMBL" id="RXZ55061.1"/>
    </source>
</evidence>
<dbReference type="GO" id="GO:0019284">
    <property type="term" value="P:L-methionine salvage from S-adenosylmethionine"/>
    <property type="evidence" value="ECO:0007669"/>
    <property type="project" value="TreeGrafter"/>
</dbReference>
<keyword evidence="5" id="KW-0486">Methionine biosynthesis</keyword>
<dbReference type="GO" id="GO:0008930">
    <property type="term" value="F:methylthioadenosine nucleosidase activity"/>
    <property type="evidence" value="ECO:0007669"/>
    <property type="project" value="InterPro"/>
</dbReference>
<dbReference type="InterPro" id="IPR035994">
    <property type="entry name" value="Nucleoside_phosphorylase_sf"/>
</dbReference>
<dbReference type="NCBIfam" id="TIGR01704">
    <property type="entry name" value="MTA_SAH-Nsdase"/>
    <property type="match status" value="1"/>
</dbReference>
<dbReference type="GO" id="GO:0008782">
    <property type="term" value="F:adenosylhomocysteine nucleosidase activity"/>
    <property type="evidence" value="ECO:0007669"/>
    <property type="project" value="UniProtKB-EC"/>
</dbReference>
<dbReference type="PANTHER" id="PTHR46832:SF1">
    <property type="entry name" value="5'-METHYLTHIOADENOSINE_S-ADENOSYLHOMOCYSTEINE NUCLEOSIDASE"/>
    <property type="match status" value="1"/>
</dbReference>
<organism evidence="7 8">
    <name type="scientific">Senegalimassilia faecalis</name>
    <dbReference type="NCBI Taxonomy" id="2509433"/>
    <lineage>
        <taxon>Bacteria</taxon>
        <taxon>Bacillati</taxon>
        <taxon>Actinomycetota</taxon>
        <taxon>Coriobacteriia</taxon>
        <taxon>Coriobacteriales</taxon>
        <taxon>Coriobacteriaceae</taxon>
        <taxon>Senegalimassilia</taxon>
    </lineage>
</organism>
<gene>
    <name evidence="7" type="ORF">ET524_02405</name>
</gene>
<reference evidence="7 8" key="1">
    <citation type="submission" date="2019-01" db="EMBL/GenBank/DDBJ databases">
        <title>Senegalimassilia sp. nov. KGMB04484 isolated human feces.</title>
        <authorList>
            <person name="Han K.-I."/>
            <person name="Kim J.-S."/>
            <person name="Lee K.C."/>
            <person name="Suh M.K."/>
            <person name="Eom M.K."/>
            <person name="Lee J.H."/>
            <person name="Park S.-H."/>
            <person name="Kang S.W."/>
            <person name="Park J.-E."/>
            <person name="Oh B.S."/>
            <person name="Yu S.Y."/>
            <person name="Choi S.-H."/>
            <person name="Lee D.H."/>
            <person name="Yoon H."/>
            <person name="Kim B.-Y."/>
            <person name="Lee J.H."/>
            <person name="Lee J.-S."/>
        </authorList>
    </citation>
    <scope>NUCLEOTIDE SEQUENCE [LARGE SCALE GENOMIC DNA]</scope>
    <source>
        <strain evidence="7 8">KGMB04484</strain>
    </source>
</reference>
<evidence type="ECO:0000259" key="6">
    <source>
        <dbReference type="Pfam" id="PF01048"/>
    </source>
</evidence>
<dbReference type="OrthoDB" id="44283at2"/>
<evidence type="ECO:0000313" key="8">
    <source>
        <dbReference type="Proteomes" id="UP000293345"/>
    </source>
</evidence>
<dbReference type="Gene3D" id="3.40.50.1580">
    <property type="entry name" value="Nucleoside phosphorylase domain"/>
    <property type="match status" value="1"/>
</dbReference>
<feature type="domain" description="Nucleoside phosphorylase" evidence="6">
    <location>
        <begin position="4"/>
        <end position="230"/>
    </location>
</feature>
<protein>
    <recommendedName>
        <fullName evidence="2">adenosylhomocysteine nucleosidase</fullName>
        <ecNumber evidence="2">3.2.2.9</ecNumber>
    </recommendedName>
</protein>
<sequence length="234" mass="24161">MNSIGIIGAMDVEIELIREHMREVGAVKVTRIAGMEFNVGVIGATTVVLVQCGVGMVNAATCAQVLADRFGVGALLNTGIAGSLDASINIGDIVVATDAVNHIMDVRNIGYAAGQTPGLDTLAFPTSPALSKAVIAAAGRIGATVHTGRVASGDRFVRDDFEKQRIVEDFGAKCCEMEGAAITQVAWANGVPAAIVRAISDKADGSSSIDYPTFEAQAARNSAALVISMLEQRG</sequence>
<dbReference type="CDD" id="cd09008">
    <property type="entry name" value="MTAN"/>
    <property type="match status" value="1"/>
</dbReference>
<evidence type="ECO:0000256" key="4">
    <source>
        <dbReference type="ARBA" id="ARBA00022801"/>
    </source>
</evidence>
<evidence type="ECO:0000256" key="1">
    <source>
        <dbReference type="ARBA" id="ARBA00004945"/>
    </source>
</evidence>
<keyword evidence="3" id="KW-0028">Amino-acid biosynthesis</keyword>
<accession>A0A4Q2K4H8</accession>
<dbReference type="Proteomes" id="UP000293345">
    <property type="component" value="Unassembled WGS sequence"/>
</dbReference>
<dbReference type="InterPro" id="IPR010049">
    <property type="entry name" value="MTA_SAH_Nsdase"/>
</dbReference>
<dbReference type="GO" id="GO:0009164">
    <property type="term" value="P:nucleoside catabolic process"/>
    <property type="evidence" value="ECO:0007669"/>
    <property type="project" value="InterPro"/>
</dbReference>
<dbReference type="InterPro" id="IPR000845">
    <property type="entry name" value="Nucleoside_phosphorylase_d"/>
</dbReference>
<proteinExistence type="predicted"/>
<evidence type="ECO:0000256" key="5">
    <source>
        <dbReference type="ARBA" id="ARBA00023167"/>
    </source>
</evidence>
<evidence type="ECO:0000256" key="2">
    <source>
        <dbReference type="ARBA" id="ARBA00011974"/>
    </source>
</evidence>
<dbReference type="AlphaFoldDB" id="A0A4Q2K4H8"/>
<keyword evidence="8" id="KW-1185">Reference proteome</keyword>
<dbReference type="EC" id="3.2.2.9" evidence="2"/>
<dbReference type="SUPFAM" id="SSF53167">
    <property type="entry name" value="Purine and uridine phosphorylases"/>
    <property type="match status" value="1"/>
</dbReference>
<keyword evidence="7" id="KW-0326">Glycosidase</keyword>
<evidence type="ECO:0000256" key="3">
    <source>
        <dbReference type="ARBA" id="ARBA00022605"/>
    </source>
</evidence>
<comment type="caution">
    <text evidence="7">The sequence shown here is derived from an EMBL/GenBank/DDBJ whole genome shotgun (WGS) entry which is preliminary data.</text>
</comment>
<dbReference type="UniPathway" id="UPA00904">
    <property type="reaction ID" value="UER00871"/>
</dbReference>
<dbReference type="PANTHER" id="PTHR46832">
    <property type="entry name" value="5'-METHYLTHIOADENOSINE/S-ADENOSYLHOMOCYSTEINE NUCLEOSIDASE"/>
    <property type="match status" value="1"/>
</dbReference>
<dbReference type="NCBIfam" id="NF004079">
    <property type="entry name" value="PRK05584.1"/>
    <property type="match status" value="1"/>
</dbReference>
<dbReference type="EMBL" id="SDPW01000001">
    <property type="protein sequence ID" value="RXZ55061.1"/>
    <property type="molecule type" value="Genomic_DNA"/>
</dbReference>
<keyword evidence="4 7" id="KW-0378">Hydrolase</keyword>
<name>A0A4Q2K4H8_9ACTN</name>
<dbReference type="Pfam" id="PF01048">
    <property type="entry name" value="PNP_UDP_1"/>
    <property type="match status" value="1"/>
</dbReference>